<evidence type="ECO:0000256" key="5">
    <source>
        <dbReference type="ARBA" id="ARBA00022840"/>
    </source>
</evidence>
<keyword evidence="8" id="KW-0378">Hydrolase</keyword>
<keyword evidence="3" id="KW-1003">Cell membrane</keyword>
<dbReference type="PIRSF" id="PIRSF039085">
    <property type="entry name" value="ABC_ATPase_HisP"/>
    <property type="match status" value="1"/>
</dbReference>
<accession>U2UV07</accession>
<evidence type="ECO:0000256" key="6">
    <source>
        <dbReference type="ARBA" id="ARBA00023136"/>
    </source>
</evidence>
<keyword evidence="5 8" id="KW-0067">ATP-binding</keyword>
<dbReference type="CDD" id="cd03262">
    <property type="entry name" value="ABC_HisP_GlnQ"/>
    <property type="match status" value="1"/>
</dbReference>
<evidence type="ECO:0000313" key="9">
    <source>
        <dbReference type="Proteomes" id="UP000016638"/>
    </source>
</evidence>
<evidence type="ECO:0000256" key="3">
    <source>
        <dbReference type="ARBA" id="ARBA00022475"/>
    </source>
</evidence>
<reference evidence="8 9" key="1">
    <citation type="submission" date="2013-08" db="EMBL/GenBank/DDBJ databases">
        <authorList>
            <person name="Durkin A.S."/>
            <person name="Haft D.R."/>
            <person name="McCorrison J."/>
            <person name="Torralba M."/>
            <person name="Gillis M."/>
            <person name="Haft D.H."/>
            <person name="Methe B."/>
            <person name="Sutton G."/>
            <person name="Nelson K.E."/>
        </authorList>
    </citation>
    <scope>NUCLEOTIDE SEQUENCE [LARGE SCALE GENOMIC DNA]</scope>
    <source>
        <strain evidence="8 9">F0195</strain>
    </source>
</reference>
<dbReference type="InterPro" id="IPR003439">
    <property type="entry name" value="ABC_transporter-like_ATP-bd"/>
</dbReference>
<evidence type="ECO:0000256" key="1">
    <source>
        <dbReference type="ARBA" id="ARBA00004202"/>
    </source>
</evidence>
<keyword evidence="9" id="KW-1185">Reference proteome</keyword>
<dbReference type="Gene3D" id="3.40.50.300">
    <property type="entry name" value="P-loop containing nucleotide triphosphate hydrolases"/>
    <property type="match status" value="1"/>
</dbReference>
<dbReference type="RefSeq" id="WP_021726701.1">
    <property type="nucleotide sequence ID" value="NZ_AWEZ01000061.1"/>
</dbReference>
<dbReference type="SUPFAM" id="SSF52540">
    <property type="entry name" value="P-loop containing nucleoside triphosphate hydrolases"/>
    <property type="match status" value="1"/>
</dbReference>
<dbReference type="eggNOG" id="COG1126">
    <property type="taxonomic scope" value="Bacteria"/>
</dbReference>
<dbReference type="InterPro" id="IPR030679">
    <property type="entry name" value="ABC_ATPase_HisP-typ"/>
</dbReference>
<dbReference type="PANTHER" id="PTHR43166">
    <property type="entry name" value="AMINO ACID IMPORT ATP-BINDING PROTEIN"/>
    <property type="match status" value="1"/>
</dbReference>
<evidence type="ECO:0000256" key="4">
    <source>
        <dbReference type="ARBA" id="ARBA00022741"/>
    </source>
</evidence>
<dbReference type="Proteomes" id="UP000016638">
    <property type="component" value="Unassembled WGS sequence"/>
</dbReference>
<evidence type="ECO:0000313" key="8">
    <source>
        <dbReference type="EMBL" id="ERL06962.1"/>
    </source>
</evidence>
<dbReference type="InterPro" id="IPR050086">
    <property type="entry name" value="MetN_ABC_transporter-like"/>
</dbReference>
<dbReference type="InterPro" id="IPR017871">
    <property type="entry name" value="ABC_transporter-like_CS"/>
</dbReference>
<feature type="domain" description="ABC transporter" evidence="7">
    <location>
        <begin position="6"/>
        <end position="243"/>
    </location>
</feature>
<dbReference type="InterPro" id="IPR027417">
    <property type="entry name" value="P-loop_NTPase"/>
</dbReference>
<dbReference type="GO" id="GO:0015424">
    <property type="term" value="F:ABC-type amino acid transporter activity"/>
    <property type="evidence" value="ECO:0007669"/>
    <property type="project" value="InterPro"/>
</dbReference>
<keyword evidence="4" id="KW-0547">Nucleotide-binding</keyword>
<dbReference type="GO" id="GO:0005886">
    <property type="term" value="C:plasma membrane"/>
    <property type="evidence" value="ECO:0007669"/>
    <property type="project" value="UniProtKB-SubCell"/>
</dbReference>
<comment type="caution">
    <text evidence="8">The sequence shown here is derived from an EMBL/GenBank/DDBJ whole genome shotgun (WGS) entry which is preliminary data.</text>
</comment>
<dbReference type="EC" id="3.6.3.-" evidence="8"/>
<organism evidence="8 9">
    <name type="scientific">Olsenella profusa F0195</name>
    <dbReference type="NCBI Taxonomy" id="1125712"/>
    <lineage>
        <taxon>Bacteria</taxon>
        <taxon>Bacillati</taxon>
        <taxon>Actinomycetota</taxon>
        <taxon>Coriobacteriia</taxon>
        <taxon>Coriobacteriales</taxon>
        <taxon>Atopobiaceae</taxon>
        <taxon>Olsenella</taxon>
    </lineage>
</organism>
<dbReference type="PANTHER" id="PTHR43166:SF35">
    <property type="entry name" value="L-CYSTINE IMPORT ATP-BINDING PROTEIN TCYN"/>
    <property type="match status" value="1"/>
</dbReference>
<dbReference type="GO" id="GO:0005524">
    <property type="term" value="F:ATP binding"/>
    <property type="evidence" value="ECO:0007669"/>
    <property type="project" value="UniProtKB-KW"/>
</dbReference>
<dbReference type="Pfam" id="PF00005">
    <property type="entry name" value="ABC_tran"/>
    <property type="match status" value="1"/>
</dbReference>
<sequence length="249" mass="27622">MSGPILSARGIEKSFKDNHVLRDIDLDVCQGEVVTIIGPSGTGKTTFLRTLNWLDRPDAGTIEIDGVRADARSASKRDIAALRSKTAMVFQHYNLFRNKSALDNVTAALRYVQHVDRAEAERRGRELLDRVGLADKAGEYPAMLSGGQQQRVGIARALAVRPSVILFDEPTSALDPEWVGEVLQVMHSIAEDGMTMMVVSHEMRFVRSIATRVVYLDEGKVLEDGTPDQVFNHPRTKEARRFLGQAHLT</sequence>
<dbReference type="PROSITE" id="PS00211">
    <property type="entry name" value="ABC_TRANSPORTER_1"/>
    <property type="match status" value="1"/>
</dbReference>
<evidence type="ECO:0000259" key="7">
    <source>
        <dbReference type="PROSITE" id="PS50893"/>
    </source>
</evidence>
<dbReference type="InterPro" id="IPR003593">
    <property type="entry name" value="AAA+_ATPase"/>
</dbReference>
<dbReference type="PATRIC" id="fig|1125712.3.peg.1812"/>
<keyword evidence="2" id="KW-0813">Transport</keyword>
<proteinExistence type="predicted"/>
<dbReference type="PROSITE" id="PS50893">
    <property type="entry name" value="ABC_TRANSPORTER_2"/>
    <property type="match status" value="1"/>
</dbReference>
<dbReference type="EMBL" id="AWEZ01000061">
    <property type="protein sequence ID" value="ERL06962.1"/>
    <property type="molecule type" value="Genomic_DNA"/>
</dbReference>
<comment type="subcellular location">
    <subcellularLocation>
        <location evidence="1">Cell membrane</location>
        <topology evidence="1">Peripheral membrane protein</topology>
    </subcellularLocation>
</comment>
<evidence type="ECO:0000256" key="2">
    <source>
        <dbReference type="ARBA" id="ARBA00022448"/>
    </source>
</evidence>
<protein>
    <submittedName>
        <fullName evidence="8">L-cystine ABC transporter, ATP-binding protein TcyN</fullName>
        <ecNumber evidence="8">3.6.3.-</ecNumber>
    </submittedName>
</protein>
<dbReference type="SMART" id="SM00382">
    <property type="entry name" value="AAA"/>
    <property type="match status" value="1"/>
</dbReference>
<dbReference type="STRING" id="1125712.HMPREF1316_0971"/>
<gene>
    <name evidence="8" type="primary">tcyN</name>
    <name evidence="8" type="ORF">HMPREF1316_0971</name>
</gene>
<dbReference type="AlphaFoldDB" id="U2UV07"/>
<keyword evidence="6" id="KW-0472">Membrane</keyword>
<name>U2UV07_9ACTN</name>
<dbReference type="GO" id="GO:0016887">
    <property type="term" value="F:ATP hydrolysis activity"/>
    <property type="evidence" value="ECO:0007669"/>
    <property type="project" value="InterPro"/>
</dbReference>